<dbReference type="InterPro" id="IPR003660">
    <property type="entry name" value="HAMP_dom"/>
</dbReference>
<dbReference type="GO" id="GO:0000155">
    <property type="term" value="F:phosphorelay sensor kinase activity"/>
    <property type="evidence" value="ECO:0007669"/>
    <property type="project" value="InterPro"/>
</dbReference>
<keyword evidence="4" id="KW-0597">Phosphoprotein</keyword>
<dbReference type="Pfam" id="PF00672">
    <property type="entry name" value="HAMP"/>
    <property type="match status" value="1"/>
</dbReference>
<dbReference type="EC" id="2.7.13.3" evidence="3"/>
<dbReference type="Proteomes" id="UP000268857">
    <property type="component" value="Unassembled WGS sequence"/>
</dbReference>
<keyword evidence="6" id="KW-0418">Kinase</keyword>
<evidence type="ECO:0000259" key="10">
    <source>
        <dbReference type="PROSITE" id="PS50109"/>
    </source>
</evidence>
<keyword evidence="8" id="KW-0175">Coiled coil</keyword>
<name>A0A3S0XVP6_CHLFR</name>
<keyword evidence="13" id="KW-1185">Reference proteome</keyword>
<keyword evidence="5" id="KW-0808">Transferase</keyword>
<feature type="coiled-coil region" evidence="8">
    <location>
        <begin position="271"/>
        <end position="305"/>
    </location>
</feature>
<evidence type="ECO:0000256" key="1">
    <source>
        <dbReference type="ARBA" id="ARBA00000085"/>
    </source>
</evidence>
<dbReference type="PANTHER" id="PTHR43065:SF50">
    <property type="entry name" value="HISTIDINE KINASE"/>
    <property type="match status" value="1"/>
</dbReference>
<dbReference type="OrthoDB" id="9812260at2"/>
<dbReference type="Gene3D" id="3.30.565.10">
    <property type="entry name" value="Histidine kinase-like ATPase, C-terminal domain"/>
    <property type="match status" value="1"/>
</dbReference>
<accession>A0A3S0XVP6</accession>
<evidence type="ECO:0000256" key="3">
    <source>
        <dbReference type="ARBA" id="ARBA00012438"/>
    </source>
</evidence>
<keyword evidence="7" id="KW-0902">Two-component regulatory system</keyword>
<comment type="subcellular location">
    <subcellularLocation>
        <location evidence="2">Membrane</location>
    </subcellularLocation>
</comment>
<dbReference type="RefSeq" id="WP_016875210.1">
    <property type="nucleotide sequence ID" value="NZ_AJLN01000104.1"/>
</dbReference>
<dbReference type="SUPFAM" id="SSF158472">
    <property type="entry name" value="HAMP domain-like"/>
    <property type="match status" value="1"/>
</dbReference>
<evidence type="ECO:0000256" key="7">
    <source>
        <dbReference type="ARBA" id="ARBA00023012"/>
    </source>
</evidence>
<evidence type="ECO:0000259" key="11">
    <source>
        <dbReference type="PROSITE" id="PS50885"/>
    </source>
</evidence>
<protein>
    <recommendedName>
        <fullName evidence="3">histidine kinase</fullName>
        <ecNumber evidence="3">2.7.13.3</ecNumber>
    </recommendedName>
</protein>
<dbReference type="InterPro" id="IPR036097">
    <property type="entry name" value="HisK_dim/P_sf"/>
</dbReference>
<evidence type="ECO:0000256" key="6">
    <source>
        <dbReference type="ARBA" id="ARBA00022777"/>
    </source>
</evidence>
<dbReference type="InterPro" id="IPR036890">
    <property type="entry name" value="HATPase_C_sf"/>
</dbReference>
<dbReference type="CDD" id="cd06225">
    <property type="entry name" value="HAMP"/>
    <property type="match status" value="1"/>
</dbReference>
<feature type="domain" description="HAMP" evidence="11">
    <location>
        <begin position="199"/>
        <end position="251"/>
    </location>
</feature>
<dbReference type="GO" id="GO:0016020">
    <property type="term" value="C:membrane"/>
    <property type="evidence" value="ECO:0007669"/>
    <property type="project" value="UniProtKB-SubCell"/>
</dbReference>
<dbReference type="InterPro" id="IPR004358">
    <property type="entry name" value="Sig_transdc_His_kin-like_C"/>
</dbReference>
<evidence type="ECO:0000256" key="8">
    <source>
        <dbReference type="SAM" id="Coils"/>
    </source>
</evidence>
<dbReference type="InterPro" id="IPR005467">
    <property type="entry name" value="His_kinase_dom"/>
</dbReference>
<sequence length="579" mass="65177">MKLLHKFLGSSAIVVGLVALLMGGSTFVIRGAEIAQEVSREKTSQALQKALALQLTLEKQTSALKNFLLLNRNTSDMTEYHQAMSNFLLLVDELDRLMPEATEPAVVRQRHQFLVNLANELENNTKSTQAQSQQDVKAINSFGDDIALYLDLLVGNAQKQYNQTQQATEQFKQTAQIVTYSAIALILLIFVGQFLLILLPVIRSIQKLQLGAAKIGSGNLDYRLEIKTGDEIEQLSHEFNQMSAKLNEFYRCLEEKVIKRTNELSIVNESLKSEISDRKQTESKLQQALEELQETQIQLIQTEKMSSLGQLVAGVAHEINNPINFIFGNINHLNEYTQNLLELVCLYNQNFPKPGEKVELKIEEIDLEFLSEDLPKILTSMKMGANRIREIVLSLRNFSRLDEAEMKPVDIHEGIDNTLLILQNRLKAKPEHPEVKIVKEYGDLPLVECYPGQLNQVFMNIINNAIDALEDYDKQRSTEQMRDRPSTIAITTNISGANSVTIKIADNGPGMPEKVRQKLFDPFFTTKAVGKGTGLGLSISYQIITEKHRGTIRCISEPGQGAEFWIEIPLRQQANLIGL</sequence>
<dbReference type="STRING" id="211165.GCA_000317285_04230"/>
<dbReference type="PANTHER" id="PTHR43065">
    <property type="entry name" value="SENSOR HISTIDINE KINASE"/>
    <property type="match status" value="1"/>
</dbReference>
<organism evidence="12 13">
    <name type="scientific">Chlorogloeopsis fritschii PCC 6912</name>
    <dbReference type="NCBI Taxonomy" id="211165"/>
    <lineage>
        <taxon>Bacteria</taxon>
        <taxon>Bacillati</taxon>
        <taxon>Cyanobacteriota</taxon>
        <taxon>Cyanophyceae</taxon>
        <taxon>Nostocales</taxon>
        <taxon>Chlorogloeopsidaceae</taxon>
        <taxon>Chlorogloeopsis</taxon>
    </lineage>
</organism>
<comment type="caution">
    <text evidence="12">The sequence shown here is derived from an EMBL/GenBank/DDBJ whole genome shotgun (WGS) entry which is preliminary data.</text>
</comment>
<reference evidence="12 13" key="1">
    <citation type="journal article" date="2019" name="Genome Biol. Evol.">
        <title>Day and night: Metabolic profiles and evolutionary relationships of six axenic non-marine cyanobacteria.</title>
        <authorList>
            <person name="Will S.E."/>
            <person name="Henke P."/>
            <person name="Boedeker C."/>
            <person name="Huang S."/>
            <person name="Brinkmann H."/>
            <person name="Rohde M."/>
            <person name="Jarek M."/>
            <person name="Friedl T."/>
            <person name="Seufert S."/>
            <person name="Schumacher M."/>
            <person name="Overmann J."/>
            <person name="Neumann-Schaal M."/>
            <person name="Petersen J."/>
        </authorList>
    </citation>
    <scope>NUCLEOTIDE SEQUENCE [LARGE SCALE GENOMIC DNA]</scope>
    <source>
        <strain evidence="12 13">PCC 6912</strain>
    </source>
</reference>
<comment type="catalytic activity">
    <reaction evidence="1">
        <text>ATP + protein L-histidine = ADP + protein N-phospho-L-histidine.</text>
        <dbReference type="EC" id="2.7.13.3"/>
    </reaction>
</comment>
<dbReference type="InterPro" id="IPR003661">
    <property type="entry name" value="HisK_dim/P_dom"/>
</dbReference>
<evidence type="ECO:0000256" key="4">
    <source>
        <dbReference type="ARBA" id="ARBA00022553"/>
    </source>
</evidence>
<dbReference type="SUPFAM" id="SSF47384">
    <property type="entry name" value="Homodimeric domain of signal transducing histidine kinase"/>
    <property type="match status" value="1"/>
</dbReference>
<proteinExistence type="predicted"/>
<dbReference type="SUPFAM" id="SSF55874">
    <property type="entry name" value="ATPase domain of HSP90 chaperone/DNA topoisomerase II/histidine kinase"/>
    <property type="match status" value="1"/>
</dbReference>
<keyword evidence="9" id="KW-1133">Transmembrane helix</keyword>
<dbReference type="SMART" id="SM00304">
    <property type="entry name" value="HAMP"/>
    <property type="match status" value="1"/>
</dbReference>
<evidence type="ECO:0000256" key="9">
    <source>
        <dbReference type="SAM" id="Phobius"/>
    </source>
</evidence>
<keyword evidence="9" id="KW-0472">Membrane</keyword>
<dbReference type="Gene3D" id="1.10.287.130">
    <property type="match status" value="1"/>
</dbReference>
<evidence type="ECO:0000256" key="2">
    <source>
        <dbReference type="ARBA" id="ARBA00004370"/>
    </source>
</evidence>
<dbReference type="InterPro" id="IPR003594">
    <property type="entry name" value="HATPase_dom"/>
</dbReference>
<dbReference type="PROSITE" id="PS50109">
    <property type="entry name" value="HIS_KIN"/>
    <property type="match status" value="1"/>
</dbReference>
<dbReference type="CDD" id="cd00082">
    <property type="entry name" value="HisKA"/>
    <property type="match status" value="1"/>
</dbReference>
<gene>
    <name evidence="12" type="ORF">PCC6912_27140</name>
</gene>
<feature type="domain" description="Histidine kinase" evidence="10">
    <location>
        <begin position="314"/>
        <end position="572"/>
    </location>
</feature>
<dbReference type="SMART" id="SM00387">
    <property type="entry name" value="HATPase_c"/>
    <property type="match status" value="1"/>
</dbReference>
<dbReference type="Gene3D" id="6.10.340.10">
    <property type="match status" value="1"/>
</dbReference>
<dbReference type="PROSITE" id="PS50885">
    <property type="entry name" value="HAMP"/>
    <property type="match status" value="1"/>
</dbReference>
<dbReference type="Pfam" id="PF02518">
    <property type="entry name" value="HATPase_c"/>
    <property type="match status" value="1"/>
</dbReference>
<evidence type="ECO:0000313" key="12">
    <source>
        <dbReference type="EMBL" id="RUR81845.1"/>
    </source>
</evidence>
<evidence type="ECO:0000313" key="13">
    <source>
        <dbReference type="Proteomes" id="UP000268857"/>
    </source>
</evidence>
<dbReference type="PRINTS" id="PR00344">
    <property type="entry name" value="BCTRLSENSOR"/>
</dbReference>
<keyword evidence="9" id="KW-0812">Transmembrane</keyword>
<evidence type="ECO:0000256" key="5">
    <source>
        <dbReference type="ARBA" id="ARBA00022679"/>
    </source>
</evidence>
<dbReference type="AlphaFoldDB" id="A0A3S0XVP6"/>
<dbReference type="EMBL" id="RSCJ01000009">
    <property type="protein sequence ID" value="RUR81845.1"/>
    <property type="molecule type" value="Genomic_DNA"/>
</dbReference>
<feature type="transmembrane region" description="Helical" evidence="9">
    <location>
        <begin position="177"/>
        <end position="199"/>
    </location>
</feature>